<evidence type="ECO:0000259" key="3">
    <source>
        <dbReference type="SMART" id="SM00470"/>
    </source>
</evidence>
<dbReference type="NCBIfam" id="TIGR00180">
    <property type="entry name" value="parB_part"/>
    <property type="match status" value="1"/>
</dbReference>
<keyword evidence="2" id="KW-0159">Chromosome partition</keyword>
<dbReference type="PANTHER" id="PTHR33375">
    <property type="entry name" value="CHROMOSOME-PARTITIONING PROTEIN PARB-RELATED"/>
    <property type="match status" value="1"/>
</dbReference>
<comment type="similarity">
    <text evidence="1">Belongs to the ParB family.</text>
</comment>
<sequence length="267" mass="29410">MDKILSVAIEELMPDPTQPRKSFLDEEIERLAASIRARGILMPLRILRDEERRCWLIATGESRWRAARLAGLKTVPCIVVDGQPDEADLLADRVIENHVRHDLSAMDLARALAKLKLLKKCTSQQLAKELGISGAAITRAEALLSLPEDVQTLVESRAVPESTAYEISRMPDADSQRELAAAVADRRLKRDAVANAVRDRIGKRAVKPKAGRVVCRLGGGLSISISANDALDWTTIIEAIDRIRREARKLSDNGSEVQALARSLRAS</sequence>
<proteinExistence type="inferred from homology"/>
<dbReference type="Pfam" id="PF17762">
    <property type="entry name" value="HTH_ParB"/>
    <property type="match status" value="1"/>
</dbReference>
<reference evidence="5" key="1">
    <citation type="submission" date="2016-12" db="EMBL/GenBank/DDBJ databases">
        <title>Comparative genomics of four Isosphaeraceae planctomycetes: a common pool of plasmids and glycoside hydrolase genes.</title>
        <authorList>
            <person name="Ivanova A."/>
        </authorList>
    </citation>
    <scope>NUCLEOTIDE SEQUENCE [LARGE SCALE GENOMIC DNA]</scope>
    <source>
        <strain evidence="5">PX4</strain>
    </source>
</reference>
<evidence type="ECO:0000313" key="4">
    <source>
        <dbReference type="EMBL" id="APW58635.1"/>
    </source>
</evidence>
<dbReference type="InterPro" id="IPR036086">
    <property type="entry name" value="ParB/Sulfiredoxin_sf"/>
</dbReference>
<dbReference type="GO" id="GO:0007059">
    <property type="term" value="P:chromosome segregation"/>
    <property type="evidence" value="ECO:0007669"/>
    <property type="project" value="UniProtKB-KW"/>
</dbReference>
<keyword evidence="5" id="KW-1185">Reference proteome</keyword>
<dbReference type="PANTHER" id="PTHR33375:SF1">
    <property type="entry name" value="CHROMOSOME-PARTITIONING PROTEIN PARB-RELATED"/>
    <property type="match status" value="1"/>
</dbReference>
<dbReference type="AlphaFoldDB" id="A0A1U7CI68"/>
<protein>
    <submittedName>
        <fullName evidence="4">Nucleoid occlusion protein</fullName>
    </submittedName>
</protein>
<name>A0A1U7CI68_9BACT</name>
<dbReference type="OrthoDB" id="9802051at2"/>
<evidence type="ECO:0000313" key="5">
    <source>
        <dbReference type="Proteomes" id="UP000186309"/>
    </source>
</evidence>
<dbReference type="Gene3D" id="1.10.10.2830">
    <property type="match status" value="1"/>
</dbReference>
<dbReference type="InterPro" id="IPR041468">
    <property type="entry name" value="HTH_ParB/Spo0J"/>
</dbReference>
<dbReference type="Pfam" id="PF02195">
    <property type="entry name" value="ParB_N"/>
    <property type="match status" value="1"/>
</dbReference>
<dbReference type="EMBL" id="CP019082">
    <property type="protein sequence ID" value="APW58635.1"/>
    <property type="molecule type" value="Genomic_DNA"/>
</dbReference>
<dbReference type="STRING" id="1387353.BSF38_00033"/>
<accession>A0A1U7CI68</accession>
<feature type="domain" description="ParB-like N-terminal" evidence="3">
    <location>
        <begin position="5"/>
        <end position="98"/>
    </location>
</feature>
<dbReference type="Gene3D" id="3.90.1530.30">
    <property type="match status" value="1"/>
</dbReference>
<dbReference type="Proteomes" id="UP000186309">
    <property type="component" value="Chromosome"/>
</dbReference>
<dbReference type="InterPro" id="IPR004437">
    <property type="entry name" value="ParB/RepB/Spo0J"/>
</dbReference>
<dbReference type="RefSeq" id="WP_076342922.1">
    <property type="nucleotide sequence ID" value="NZ_CP019082.1"/>
</dbReference>
<organism evidence="4 5">
    <name type="scientific">Paludisphaera borealis</name>
    <dbReference type="NCBI Taxonomy" id="1387353"/>
    <lineage>
        <taxon>Bacteria</taxon>
        <taxon>Pseudomonadati</taxon>
        <taxon>Planctomycetota</taxon>
        <taxon>Planctomycetia</taxon>
        <taxon>Isosphaerales</taxon>
        <taxon>Isosphaeraceae</taxon>
        <taxon>Paludisphaera</taxon>
    </lineage>
</organism>
<gene>
    <name evidence="4" type="primary">noc_2</name>
    <name evidence="4" type="ORF">BSF38_00033</name>
</gene>
<evidence type="ECO:0000256" key="2">
    <source>
        <dbReference type="ARBA" id="ARBA00022829"/>
    </source>
</evidence>
<dbReference type="SUPFAM" id="SSF110849">
    <property type="entry name" value="ParB/Sulfiredoxin"/>
    <property type="match status" value="1"/>
</dbReference>
<dbReference type="SUPFAM" id="SSF109709">
    <property type="entry name" value="KorB DNA-binding domain-like"/>
    <property type="match status" value="1"/>
</dbReference>
<dbReference type="InterPro" id="IPR050336">
    <property type="entry name" value="Chromosome_partition/occlusion"/>
</dbReference>
<dbReference type="KEGG" id="pbor:BSF38_00033"/>
<dbReference type="GO" id="GO:0005694">
    <property type="term" value="C:chromosome"/>
    <property type="evidence" value="ECO:0007669"/>
    <property type="project" value="TreeGrafter"/>
</dbReference>
<evidence type="ECO:0000256" key="1">
    <source>
        <dbReference type="ARBA" id="ARBA00006295"/>
    </source>
</evidence>
<dbReference type="SMART" id="SM00470">
    <property type="entry name" value="ParB"/>
    <property type="match status" value="1"/>
</dbReference>
<dbReference type="GO" id="GO:0003677">
    <property type="term" value="F:DNA binding"/>
    <property type="evidence" value="ECO:0007669"/>
    <property type="project" value="InterPro"/>
</dbReference>
<dbReference type="InterPro" id="IPR003115">
    <property type="entry name" value="ParB_N"/>
</dbReference>